<dbReference type="EMBL" id="JAVDSG010000001">
    <property type="protein sequence ID" value="MDR6594493.1"/>
    <property type="molecule type" value="Genomic_DNA"/>
</dbReference>
<dbReference type="Pfam" id="PF18328">
    <property type="entry name" value="PfaD_N"/>
    <property type="match status" value="1"/>
</dbReference>
<feature type="domain" description="Fatty acid synthase subunit PfaD N-terminal" evidence="1">
    <location>
        <begin position="7"/>
        <end position="57"/>
    </location>
</feature>
<organism evidence="3 4">
    <name type="scientific">Saccharothrix longispora</name>
    <dbReference type="NCBI Taxonomy" id="33920"/>
    <lineage>
        <taxon>Bacteria</taxon>
        <taxon>Bacillati</taxon>
        <taxon>Actinomycetota</taxon>
        <taxon>Actinomycetes</taxon>
        <taxon>Pseudonocardiales</taxon>
        <taxon>Pseudonocardiaceae</taxon>
        <taxon>Saccharothrix</taxon>
    </lineage>
</organism>
<evidence type="ECO:0000313" key="4">
    <source>
        <dbReference type="Proteomes" id="UP001268819"/>
    </source>
</evidence>
<reference evidence="3 4" key="1">
    <citation type="submission" date="2023-07" db="EMBL/GenBank/DDBJ databases">
        <title>Sequencing the genomes of 1000 actinobacteria strains.</title>
        <authorList>
            <person name="Klenk H.-P."/>
        </authorList>
    </citation>
    <scope>NUCLEOTIDE SEQUENCE [LARGE SCALE GENOMIC DNA]</scope>
    <source>
        <strain evidence="3 4">DSM 43749</strain>
    </source>
</reference>
<protein>
    <submittedName>
        <fullName evidence="3">PfaD family protein</fullName>
    </submittedName>
</protein>
<dbReference type="InterPro" id="IPR013785">
    <property type="entry name" value="Aldolase_TIM"/>
</dbReference>
<dbReference type="Pfam" id="PF03060">
    <property type="entry name" value="NMO"/>
    <property type="match status" value="1"/>
</dbReference>
<gene>
    <name evidence="3" type="ORF">J2S66_002877</name>
</gene>
<keyword evidence="4" id="KW-1185">Reference proteome</keyword>
<evidence type="ECO:0000259" key="1">
    <source>
        <dbReference type="Pfam" id="PF18328"/>
    </source>
</evidence>
<dbReference type="SUPFAM" id="SSF51412">
    <property type="entry name" value="Inosine monophosphate dehydrogenase (IMPDH)"/>
    <property type="match status" value="1"/>
</dbReference>
<dbReference type="InterPro" id="IPR049489">
    <property type="entry name" value="FabD-like_helical_ins"/>
</dbReference>
<dbReference type="PANTHER" id="PTHR32332:SF20">
    <property type="entry name" value="2-NITROPROPANE DIOXYGENASE-LIKE PROTEIN"/>
    <property type="match status" value="1"/>
</dbReference>
<evidence type="ECO:0000259" key="2">
    <source>
        <dbReference type="Pfam" id="PF21607"/>
    </source>
</evidence>
<dbReference type="InterPro" id="IPR040981">
    <property type="entry name" value="PfaD_N"/>
</dbReference>
<evidence type="ECO:0000313" key="3">
    <source>
        <dbReference type="EMBL" id="MDR6594493.1"/>
    </source>
</evidence>
<dbReference type="NCBIfam" id="TIGR02814">
    <property type="entry name" value="pfaD_fam"/>
    <property type="match status" value="1"/>
</dbReference>
<dbReference type="Gene3D" id="3.20.20.70">
    <property type="entry name" value="Aldolase class I"/>
    <property type="match status" value="1"/>
</dbReference>
<feature type="domain" description="[Acyl-carrier-protein] S-malonyltransferase-like inserted helical" evidence="2">
    <location>
        <begin position="374"/>
        <end position="452"/>
    </location>
</feature>
<dbReference type="RefSeq" id="WP_310307496.1">
    <property type="nucleotide sequence ID" value="NZ_BAAAXB010000001.1"/>
</dbReference>
<accession>A0ABU1PW19</accession>
<proteinExistence type="predicted"/>
<dbReference type="PANTHER" id="PTHR32332">
    <property type="entry name" value="2-NITROPROPANE DIOXYGENASE"/>
    <property type="match status" value="1"/>
</dbReference>
<name>A0ABU1PW19_9PSEU</name>
<sequence length="522" mass="56940">MTAVVVDDAVRHDPEGIRRVLEALDRPCFIVRTGRGIGASTRYPATPGLSLLASAPAVPPERLGDSGFARHHGTRFPLMAGSMAHGIASVALVTAMARAGFLASYGAAAVPLRDVGAAVARLAREIPGLPFAVNFIHDGRDERGMVELIRCLTRHRVRCLEVSGNMLISKEVLHYRLSGITEDRSGAVVPANRLIAKVAHPDIALRFLRPVDRAQVDELVAEGRLTADEARLAERLPLADDITVEADSGGHTDGRPLAVLFPAIVALRDQVQRQHRYAAPVRIGAAGGIGTPHAALAAFALGAAYVVTGSINQACVEAGTSDAARRMLAAAGITDFESAPSPVAFEAGTTVQVLRAASRFPVHARRLHQLYEHHDGLDALPAQERDRLERVFRYDLDEVWRQAVEHKMTTDPAAVTRATADPKRAMAMVFRWYLAMSSRWAVAGEPDREADYQIWCGPAMGAFNDWVRGSHLEQWSNRRVAEVNRHLLRGAAHLARLNQLTLAGVRLPQEWTRYRIERENTP</sequence>
<dbReference type="InterPro" id="IPR014179">
    <property type="entry name" value="PfaD-like_TIM-barrel"/>
</dbReference>
<dbReference type="Proteomes" id="UP001268819">
    <property type="component" value="Unassembled WGS sequence"/>
</dbReference>
<dbReference type="Pfam" id="PF21607">
    <property type="entry name" value="FabD_helical_ins"/>
    <property type="match status" value="1"/>
</dbReference>
<comment type="caution">
    <text evidence="3">The sequence shown here is derived from an EMBL/GenBank/DDBJ whole genome shotgun (WGS) entry which is preliminary data.</text>
</comment>